<comment type="PTM">
    <text evidence="4">Autoproteolytically processed. The inactive tetrameric zymogen termed p46 autoprocesses to a smaller form termed p41, which is active only during spore germination.</text>
</comment>
<keyword evidence="6" id="KW-1185">Reference proteome</keyword>
<comment type="function">
    <text evidence="4">Initiates the rapid degradation of small, acid-soluble proteins during spore germination.</text>
</comment>
<reference evidence="5 6" key="1">
    <citation type="submission" date="2015-01" db="EMBL/GenBank/DDBJ databases">
        <title>Genome Assembly of Bacillus badius MTCC 1458.</title>
        <authorList>
            <person name="Verma A."/>
            <person name="Khatri I."/>
            <person name="Mual P."/>
            <person name="Subramanian S."/>
            <person name="Krishnamurthi S."/>
        </authorList>
    </citation>
    <scope>NUCLEOTIDE SEQUENCE [LARGE SCALE GENOMIC DNA]</scope>
    <source>
        <strain evidence="5 6">MTCC 1458</strain>
    </source>
</reference>
<feature type="chain" id="PRO_5044935555" description="Germination protease" evidence="4">
    <location>
        <begin position="18"/>
        <end position="368"/>
    </location>
</feature>
<evidence type="ECO:0000256" key="1">
    <source>
        <dbReference type="ARBA" id="ARBA00022670"/>
    </source>
</evidence>
<evidence type="ECO:0000256" key="4">
    <source>
        <dbReference type="HAMAP-Rule" id="MF_00626"/>
    </source>
</evidence>
<keyword evidence="3 4" id="KW-0865">Zymogen</keyword>
<evidence type="ECO:0000313" key="6">
    <source>
        <dbReference type="Proteomes" id="UP000031982"/>
    </source>
</evidence>
<gene>
    <name evidence="4" type="primary">gpr</name>
    <name evidence="5" type="ORF">SD77_2093</name>
</gene>
<dbReference type="GO" id="GO:0006508">
    <property type="term" value="P:proteolysis"/>
    <property type="evidence" value="ECO:0007669"/>
    <property type="project" value="UniProtKB-KW"/>
</dbReference>
<comment type="catalytic activity">
    <reaction evidence="4">
        <text>Endopeptidase action with P4 Glu or Asp, P1 preferably Glu &gt; Asp, P1' hydrophobic and P2' Ala.</text>
        <dbReference type="EC" id="3.4.24.78"/>
    </reaction>
</comment>
<evidence type="ECO:0000256" key="2">
    <source>
        <dbReference type="ARBA" id="ARBA00022801"/>
    </source>
</evidence>
<organism evidence="5 6">
    <name type="scientific">Bacillus badius</name>
    <dbReference type="NCBI Taxonomy" id="1455"/>
    <lineage>
        <taxon>Bacteria</taxon>
        <taxon>Bacillati</taxon>
        <taxon>Bacillota</taxon>
        <taxon>Bacilli</taxon>
        <taxon>Bacillales</taxon>
        <taxon>Bacillaceae</taxon>
        <taxon>Pseudobacillus</taxon>
    </lineage>
</organism>
<dbReference type="PIRSF" id="PIRSF019549">
    <property type="entry name" value="Peptidase_A25"/>
    <property type="match status" value="1"/>
</dbReference>
<dbReference type="Pfam" id="PF03418">
    <property type="entry name" value="Peptidase_A25"/>
    <property type="match status" value="1"/>
</dbReference>
<evidence type="ECO:0000313" key="5">
    <source>
        <dbReference type="EMBL" id="KIL79639.1"/>
    </source>
</evidence>
<comment type="similarity">
    <text evidence="4">Belongs to the peptidase A25 family.</text>
</comment>
<comment type="subunit">
    <text evidence="4">Homotetramer.</text>
</comment>
<comment type="caution">
    <text evidence="5">The sequence shown here is derived from an EMBL/GenBank/DDBJ whole genome shotgun (WGS) entry which is preliminary data.</text>
</comment>
<dbReference type="EMBL" id="JXLP01000002">
    <property type="protein sequence ID" value="KIL79639.1"/>
    <property type="molecule type" value="Genomic_DNA"/>
</dbReference>
<evidence type="ECO:0000256" key="3">
    <source>
        <dbReference type="ARBA" id="ARBA00023145"/>
    </source>
</evidence>
<sequence>MMEESSLDLSRYAVRTDLAVEAKTLAEERQQGNQQVAGVFTEERTINDITVTSVTIDEEGQKATGKKAGLYLTIESQGIRTHDTSHQHEVEKVLASEFAAFLKKKGIQEDASCLVVGLGNEDVTPDALGPLVCGEIMVTRHLFELQPDRVEEGYRPVSSLIPGVMGMTGIETSDIVFGVVEKTKPDFLVVIDALASRSIERVNATVQIADTGIQPGAGVGNRRKELSESTLGIPVIAIGVPTVVDAVSITSDTIDFILKHLGKEIQEGDRPSGALAPAGFSFGRNRLSENHLPDEEKRQSFLGMIGTLPEEEKRQLIREVLSPLGHNLMVTPKEIDLFIKDTANLLANCLNAALHSAIDQENTGFFTK</sequence>
<feature type="propeptide" id="PRO_5044935556" evidence="4">
    <location>
        <begin position="1"/>
        <end position="17"/>
    </location>
</feature>
<protein>
    <recommendedName>
        <fullName evidence="4">Germination protease</fullName>
        <ecNumber evidence="4">3.4.24.78</ecNumber>
    </recommendedName>
    <alternativeName>
        <fullName evidence="4">GPR endopeptidase</fullName>
    </alternativeName>
    <alternativeName>
        <fullName evidence="4">Germination proteinase</fullName>
    </alternativeName>
    <alternativeName>
        <fullName evidence="4">Spore protease</fullName>
    </alternativeName>
</protein>
<keyword evidence="1 4" id="KW-0645">Protease</keyword>
<dbReference type="InterPro" id="IPR023430">
    <property type="entry name" value="Pept_HybD-like_dom_sf"/>
</dbReference>
<keyword evidence="2 4" id="KW-0378">Hydrolase</keyword>
<dbReference type="SUPFAM" id="SSF53163">
    <property type="entry name" value="HybD-like"/>
    <property type="match status" value="1"/>
</dbReference>
<dbReference type="GO" id="GO:0008233">
    <property type="term" value="F:peptidase activity"/>
    <property type="evidence" value="ECO:0007669"/>
    <property type="project" value="UniProtKB-KW"/>
</dbReference>
<name>A0ABR5AY20_BACBA</name>
<dbReference type="InterPro" id="IPR005080">
    <property type="entry name" value="Peptidase_A25"/>
</dbReference>
<proteinExistence type="inferred from homology"/>
<accession>A0ABR5AY20</accession>
<dbReference type="HAMAP" id="MF_00626">
    <property type="entry name" value="Germination_prot"/>
    <property type="match status" value="1"/>
</dbReference>
<dbReference type="Gene3D" id="3.40.50.1450">
    <property type="entry name" value="HybD-like"/>
    <property type="match status" value="2"/>
</dbReference>
<dbReference type="EC" id="3.4.24.78" evidence="4"/>
<dbReference type="NCBIfam" id="TIGR01441">
    <property type="entry name" value="GPR"/>
    <property type="match status" value="1"/>
</dbReference>
<dbReference type="Proteomes" id="UP000031982">
    <property type="component" value="Unassembled WGS sequence"/>
</dbReference>